<organism evidence="2 3">
    <name type="scientific">Alkalihalophilus pseudofirmus</name>
    <name type="common">Bacillus pseudofirmus</name>
    <dbReference type="NCBI Taxonomy" id="79885"/>
    <lineage>
        <taxon>Bacteria</taxon>
        <taxon>Bacillati</taxon>
        <taxon>Bacillota</taxon>
        <taxon>Bacilli</taxon>
        <taxon>Bacillales</taxon>
        <taxon>Bacillaceae</taxon>
        <taxon>Alkalihalophilus</taxon>
    </lineage>
</organism>
<evidence type="ECO:0000256" key="1">
    <source>
        <dbReference type="SAM" id="Phobius"/>
    </source>
</evidence>
<dbReference type="Pfam" id="PF13129">
    <property type="entry name" value="DUF3953"/>
    <property type="match status" value="1"/>
</dbReference>
<evidence type="ECO:0000313" key="3">
    <source>
        <dbReference type="Proteomes" id="UP001285636"/>
    </source>
</evidence>
<sequence>MLAVAGVSLAGYGIITQNVEYTNYLLIIIGLTLLTTGVIELQKNIKGTTGYLSLFAALFVLIVAIQGALLGS</sequence>
<feature type="transmembrane region" description="Helical" evidence="1">
    <location>
        <begin position="51"/>
        <end position="70"/>
    </location>
</feature>
<comment type="caution">
    <text evidence="2">The sequence shown here is derived from an EMBL/GenBank/DDBJ whole genome shotgun (WGS) entry which is preliminary data.</text>
</comment>
<reference evidence="2" key="1">
    <citation type="submission" date="2023-10" db="EMBL/GenBank/DDBJ databases">
        <title>Screening of Alkalihalophilus pseudofirmusBZ-TG-HK211 and Its Alleviation of Salt Stress on Rapeseed Growth.</title>
        <authorList>
            <person name="Zhao B."/>
            <person name="Guo T."/>
        </authorList>
    </citation>
    <scope>NUCLEOTIDE SEQUENCE</scope>
    <source>
        <strain evidence="2">BZ-TG-HK211</strain>
    </source>
</reference>
<keyword evidence="1" id="KW-0472">Membrane</keyword>
<dbReference type="InterPro" id="IPR025018">
    <property type="entry name" value="DUF3953"/>
</dbReference>
<gene>
    <name evidence="2" type="ORF">RYX45_07120</name>
</gene>
<keyword evidence="1" id="KW-0812">Transmembrane</keyword>
<proteinExistence type="predicted"/>
<dbReference type="EMBL" id="JAWJAY010000001">
    <property type="protein sequence ID" value="MDV2884945.1"/>
    <property type="molecule type" value="Genomic_DNA"/>
</dbReference>
<accession>A0AAJ2NMS2</accession>
<evidence type="ECO:0000313" key="2">
    <source>
        <dbReference type="EMBL" id="MDV2884945.1"/>
    </source>
</evidence>
<name>A0AAJ2NMS2_ALKPS</name>
<protein>
    <submittedName>
        <fullName evidence="2">DUF3953 domain-containing protein</fullName>
    </submittedName>
</protein>
<feature type="transmembrane region" description="Helical" evidence="1">
    <location>
        <begin position="23"/>
        <end position="39"/>
    </location>
</feature>
<keyword evidence="1" id="KW-1133">Transmembrane helix</keyword>
<dbReference type="Proteomes" id="UP001285636">
    <property type="component" value="Unassembled WGS sequence"/>
</dbReference>
<dbReference type="AlphaFoldDB" id="A0AAJ2NMS2"/>